<protein>
    <submittedName>
        <fullName evidence="2">Uncharacterized protein</fullName>
    </submittedName>
</protein>
<evidence type="ECO:0000313" key="2">
    <source>
        <dbReference type="EMBL" id="KAJ7343178.1"/>
    </source>
</evidence>
<name>A0AAD6ZWY3_9AGAR</name>
<organism evidence="2 3">
    <name type="scientific">Mycena albidolilacea</name>
    <dbReference type="NCBI Taxonomy" id="1033008"/>
    <lineage>
        <taxon>Eukaryota</taxon>
        <taxon>Fungi</taxon>
        <taxon>Dikarya</taxon>
        <taxon>Basidiomycota</taxon>
        <taxon>Agaricomycotina</taxon>
        <taxon>Agaricomycetes</taxon>
        <taxon>Agaricomycetidae</taxon>
        <taxon>Agaricales</taxon>
        <taxon>Marasmiineae</taxon>
        <taxon>Mycenaceae</taxon>
        <taxon>Mycena</taxon>
    </lineage>
</organism>
<proteinExistence type="predicted"/>
<feature type="region of interest" description="Disordered" evidence="1">
    <location>
        <begin position="165"/>
        <end position="187"/>
    </location>
</feature>
<dbReference type="Proteomes" id="UP001218218">
    <property type="component" value="Unassembled WGS sequence"/>
</dbReference>
<sequence length="395" mass="42095">MFVDYCLSCGKELDDGRPYCNEQCQTGDLTSPSLSEASSAFSSPHQQYAHGQDVPALVPSALGRALRAYTAHDHYSASSSSASSASWSVLTDDDDSEFDDPHPDHIHLRPNALSYARHPSSTNNPQRPGRHCRTASSSSSLVCALPQSAPGDSVAFRHFMHDDDTDEYELDEPPMPATTSKSASARLRKRNRASLPTYFSMLQINSSNSSSSGSGTAPAPLARGSISPVSCASGHTAVAATLVAGRPSPPTPKLSLLASVVSPQAHTPRGRRVSTRGAHDGNGSRSPSPARRRDSDEKVADWSYALARERGRASVRRNSSPPVKMLSASPREISRSSAARSPSQDGGRRARTRGRARVEELEGPGSPAHPGFGFGRTGLMARARRGVGEEWAGLR</sequence>
<feature type="region of interest" description="Disordered" evidence="1">
    <location>
        <begin position="83"/>
        <end position="135"/>
    </location>
</feature>
<evidence type="ECO:0000313" key="3">
    <source>
        <dbReference type="Proteomes" id="UP001218218"/>
    </source>
</evidence>
<evidence type="ECO:0000256" key="1">
    <source>
        <dbReference type="SAM" id="MobiDB-lite"/>
    </source>
</evidence>
<accession>A0AAD6ZWY3</accession>
<comment type="caution">
    <text evidence="2">The sequence shown here is derived from an EMBL/GenBank/DDBJ whole genome shotgun (WGS) entry which is preliminary data.</text>
</comment>
<feature type="compositionally biased region" description="Polar residues" evidence="1">
    <location>
        <begin position="335"/>
        <end position="344"/>
    </location>
</feature>
<dbReference type="AlphaFoldDB" id="A0AAD6ZWY3"/>
<reference evidence="2" key="1">
    <citation type="submission" date="2023-03" db="EMBL/GenBank/DDBJ databases">
        <title>Massive genome expansion in bonnet fungi (Mycena s.s.) driven by repeated elements and novel gene families across ecological guilds.</title>
        <authorList>
            <consortium name="Lawrence Berkeley National Laboratory"/>
            <person name="Harder C.B."/>
            <person name="Miyauchi S."/>
            <person name="Viragh M."/>
            <person name="Kuo A."/>
            <person name="Thoen E."/>
            <person name="Andreopoulos B."/>
            <person name="Lu D."/>
            <person name="Skrede I."/>
            <person name="Drula E."/>
            <person name="Henrissat B."/>
            <person name="Morin E."/>
            <person name="Kohler A."/>
            <person name="Barry K."/>
            <person name="LaButti K."/>
            <person name="Morin E."/>
            <person name="Salamov A."/>
            <person name="Lipzen A."/>
            <person name="Mereny Z."/>
            <person name="Hegedus B."/>
            <person name="Baldrian P."/>
            <person name="Stursova M."/>
            <person name="Weitz H."/>
            <person name="Taylor A."/>
            <person name="Grigoriev I.V."/>
            <person name="Nagy L.G."/>
            <person name="Martin F."/>
            <person name="Kauserud H."/>
        </authorList>
    </citation>
    <scope>NUCLEOTIDE SEQUENCE</scope>
    <source>
        <strain evidence="2">CBHHK002</strain>
    </source>
</reference>
<gene>
    <name evidence="2" type="ORF">DFH08DRAFT_781645</name>
</gene>
<keyword evidence="3" id="KW-1185">Reference proteome</keyword>
<dbReference type="EMBL" id="JARIHO010000023">
    <property type="protein sequence ID" value="KAJ7343178.1"/>
    <property type="molecule type" value="Genomic_DNA"/>
</dbReference>
<feature type="compositionally biased region" description="Basic and acidic residues" evidence="1">
    <location>
        <begin position="291"/>
        <end position="300"/>
    </location>
</feature>
<feature type="region of interest" description="Disordered" evidence="1">
    <location>
        <begin position="260"/>
        <end position="376"/>
    </location>
</feature>